<dbReference type="EC" id="3.4.15.5" evidence="12"/>
<dbReference type="GO" id="GO:0004222">
    <property type="term" value="F:metalloendopeptidase activity"/>
    <property type="evidence" value="ECO:0007669"/>
    <property type="project" value="InterPro"/>
</dbReference>
<dbReference type="FunFam" id="3.40.390.10:FF:000009">
    <property type="entry name" value="Oligopeptidase A"/>
    <property type="match status" value="1"/>
</dbReference>
<evidence type="ECO:0000256" key="3">
    <source>
        <dbReference type="ARBA" id="ARBA00022490"/>
    </source>
</evidence>
<evidence type="ECO:0000256" key="6">
    <source>
        <dbReference type="ARBA" id="ARBA00022723"/>
    </source>
</evidence>
<dbReference type="EMBL" id="CP015249">
    <property type="protein sequence ID" value="ANB18914.1"/>
    <property type="molecule type" value="Genomic_DNA"/>
</dbReference>
<dbReference type="KEGG" id="dko:I596_2921"/>
<evidence type="ECO:0000256" key="10">
    <source>
        <dbReference type="ARBA" id="ARBA00052506"/>
    </source>
</evidence>
<protein>
    <recommendedName>
        <fullName evidence="13">Dipeptidyl carboxypeptidase</fullName>
        <ecNumber evidence="12">3.4.15.5</ecNumber>
    </recommendedName>
    <alternativeName>
        <fullName evidence="14">Peptidyl-dipeptidase Dcp</fullName>
    </alternativeName>
</protein>
<evidence type="ECO:0000256" key="1">
    <source>
        <dbReference type="ARBA" id="ARBA00004496"/>
    </source>
</evidence>
<evidence type="ECO:0000256" key="11">
    <source>
        <dbReference type="ARBA" id="ARBA00054529"/>
    </source>
</evidence>
<dbReference type="GO" id="GO:0004180">
    <property type="term" value="F:carboxypeptidase activity"/>
    <property type="evidence" value="ECO:0007669"/>
    <property type="project" value="UniProtKB-KW"/>
</dbReference>
<dbReference type="AlphaFoldDB" id="A0A160DWS4"/>
<dbReference type="InterPro" id="IPR034005">
    <property type="entry name" value="M3A_DCP"/>
</dbReference>
<dbReference type="InterPro" id="IPR045090">
    <property type="entry name" value="Pept_M3A_M3B"/>
</dbReference>
<evidence type="ECO:0000256" key="14">
    <source>
        <dbReference type="ARBA" id="ARBA00075608"/>
    </source>
</evidence>
<evidence type="ECO:0000256" key="4">
    <source>
        <dbReference type="ARBA" id="ARBA00022645"/>
    </source>
</evidence>
<organism evidence="17 18">
    <name type="scientific">Dokdonella koreensis DS-123</name>
    <dbReference type="NCBI Taxonomy" id="1300342"/>
    <lineage>
        <taxon>Bacteria</taxon>
        <taxon>Pseudomonadati</taxon>
        <taxon>Pseudomonadota</taxon>
        <taxon>Gammaproteobacteria</taxon>
        <taxon>Lysobacterales</taxon>
        <taxon>Rhodanobacteraceae</taxon>
        <taxon>Dokdonella</taxon>
    </lineage>
</organism>
<sequence>MTPAATANPLLVASTLPFQAPPFDTLKDTDYQPAIEEGMKQHLAEVRAIADNGEPATFANTIEALERSGTLLTRASTVFSALTSANTNETLQKTEEVLAPKMAAHADEIYLDPKLFARVKAVYDARDTAGLDAEQKTLAEEYHRRFVRAGALLGDADKATLREINKEESSLSTSFASKLLAATNAAAVTVDDRARLDGYDEAGVVAAAEAAKGRKLDSKWVIPLQNTTQQPALASLKDRGLREELLRASMTRAEHGDANDTQATIQRQAELRAQRAKLLGFPNYAAYSLSDQMTKTPEAAIKLLTDTVPAATAKARGEAAKMQQLIDAQKGGFKLAAWDWDLYAEQVRKAEFDLDESQVRPYFELDRVLNDGVFFAANKLYGLTFKERKDIPVYHPDVRVFDVFDADGKQLALFYADYFKRDSKRGGAWMGNFVEQNGLTGTIPVVYNVCNYTKPAPGQPALLSFDEVTTTFHEFGHALHGMFSATKYPSLAGTNVARDFVEFPSQFNEHWANDPVVFANYARHHQTGEAMPAELVEKIRKTRTFNQGYATTEYLAAALLDQAWHSLPADAGKQDVQAFEADALKRYGVDLPEVPPRYRSSYFAHIWGGGYSAGYYAYFWSEVLDHDAFQWFRENGGMTRENGQVFRDKILSRGNTVELATLYRAFRGKDPSVEPLLEHRGLK</sequence>
<dbReference type="InterPro" id="IPR024077">
    <property type="entry name" value="Neurolysin/TOP_dom2"/>
</dbReference>
<feature type="domain" description="Peptidase M3A/M3B catalytic" evidence="16">
    <location>
        <begin position="233"/>
        <end position="681"/>
    </location>
</feature>
<keyword evidence="18" id="KW-1185">Reference proteome</keyword>
<dbReference type="PATRIC" id="fig|1300342.3.peg.2849"/>
<name>A0A160DWS4_9GAMM</name>
<keyword evidence="4 17" id="KW-0121">Carboxypeptidase</keyword>
<evidence type="ECO:0000313" key="18">
    <source>
        <dbReference type="Proteomes" id="UP000076830"/>
    </source>
</evidence>
<dbReference type="GO" id="GO:0046872">
    <property type="term" value="F:metal ion binding"/>
    <property type="evidence" value="ECO:0007669"/>
    <property type="project" value="UniProtKB-UniRule"/>
</dbReference>
<evidence type="ECO:0000256" key="7">
    <source>
        <dbReference type="ARBA" id="ARBA00022801"/>
    </source>
</evidence>
<comment type="function">
    <text evidence="11">Removes dipeptides from the C-termini of N-blocked tripeptides, tetrapeptides and larger peptides.</text>
</comment>
<dbReference type="Gene3D" id="3.40.390.10">
    <property type="entry name" value="Collagenase (Catalytic Domain)"/>
    <property type="match status" value="1"/>
</dbReference>
<keyword evidence="9 15" id="KW-0482">Metalloprotease</keyword>
<evidence type="ECO:0000256" key="2">
    <source>
        <dbReference type="ARBA" id="ARBA00006040"/>
    </source>
</evidence>
<dbReference type="GO" id="GO:0005829">
    <property type="term" value="C:cytosol"/>
    <property type="evidence" value="ECO:0007669"/>
    <property type="project" value="TreeGrafter"/>
</dbReference>
<comment type="subcellular location">
    <subcellularLocation>
        <location evidence="1">Cytoplasm</location>
    </subcellularLocation>
</comment>
<dbReference type="PANTHER" id="PTHR43660:SF1">
    <property type="entry name" value="DIPEPTIDYL CARBOXYPEPTIDASE"/>
    <property type="match status" value="1"/>
</dbReference>
<evidence type="ECO:0000256" key="15">
    <source>
        <dbReference type="RuleBase" id="RU003435"/>
    </source>
</evidence>
<reference evidence="17 18" key="1">
    <citation type="submission" date="2016-04" db="EMBL/GenBank/DDBJ databases">
        <title>Complete genome sequence of Dokdonella koreensis DS-123T.</title>
        <authorList>
            <person name="Kim J.F."/>
            <person name="Lee H."/>
            <person name="Kwak M.-J."/>
        </authorList>
    </citation>
    <scope>NUCLEOTIDE SEQUENCE [LARGE SCALE GENOMIC DNA]</scope>
    <source>
        <strain evidence="17 18">DS-123</strain>
    </source>
</reference>
<gene>
    <name evidence="17" type="ORF">I596_2921</name>
</gene>
<evidence type="ECO:0000313" key="17">
    <source>
        <dbReference type="EMBL" id="ANB18914.1"/>
    </source>
</evidence>
<comment type="catalytic activity">
    <reaction evidence="10">
        <text>Hydrolysis of unblocked, C-terminal dipeptides from oligopeptides, with broad specificity. Does not hydrolyze bonds in which P1' is Pro, or both P1 and P1' are Gly.</text>
        <dbReference type="EC" id="3.4.15.5"/>
    </reaction>
</comment>
<evidence type="ECO:0000259" key="16">
    <source>
        <dbReference type="Pfam" id="PF01432"/>
    </source>
</evidence>
<dbReference type="CDD" id="cd06456">
    <property type="entry name" value="M3A_DCP"/>
    <property type="match status" value="1"/>
</dbReference>
<keyword evidence="6 15" id="KW-0479">Metal-binding</keyword>
<evidence type="ECO:0000256" key="8">
    <source>
        <dbReference type="ARBA" id="ARBA00022833"/>
    </source>
</evidence>
<keyword evidence="7 15" id="KW-0378">Hydrolase</keyword>
<dbReference type="Gene3D" id="1.10.1370.40">
    <property type="match status" value="1"/>
</dbReference>
<dbReference type="PANTHER" id="PTHR43660">
    <property type="entry name" value="DIPEPTIDYL CARBOXYPEPTIDASE"/>
    <property type="match status" value="1"/>
</dbReference>
<dbReference type="STRING" id="1300342.I596_2921"/>
<accession>A0A160DWS4</accession>
<dbReference type="Pfam" id="PF01432">
    <property type="entry name" value="Peptidase_M3"/>
    <property type="match status" value="1"/>
</dbReference>
<evidence type="ECO:0000256" key="12">
    <source>
        <dbReference type="ARBA" id="ARBA00066668"/>
    </source>
</evidence>
<keyword evidence="5 15" id="KW-0645">Protease</keyword>
<dbReference type="FunFam" id="1.10.1370.40:FF:000001">
    <property type="entry name" value="Dipeptidyl carboxypeptidase II"/>
    <property type="match status" value="1"/>
</dbReference>
<comment type="cofactor">
    <cofactor evidence="15">
        <name>Zn(2+)</name>
        <dbReference type="ChEBI" id="CHEBI:29105"/>
    </cofactor>
    <text evidence="15">Binds 1 zinc ion.</text>
</comment>
<dbReference type="NCBIfam" id="NF007624">
    <property type="entry name" value="PRK10280.1"/>
    <property type="match status" value="1"/>
</dbReference>
<proteinExistence type="inferred from homology"/>
<dbReference type="GO" id="GO:0006508">
    <property type="term" value="P:proteolysis"/>
    <property type="evidence" value="ECO:0007669"/>
    <property type="project" value="UniProtKB-KW"/>
</dbReference>
<evidence type="ECO:0000256" key="5">
    <source>
        <dbReference type="ARBA" id="ARBA00022670"/>
    </source>
</evidence>
<dbReference type="InterPro" id="IPR001567">
    <property type="entry name" value="Pept_M3A_M3B_dom"/>
</dbReference>
<evidence type="ECO:0000256" key="9">
    <source>
        <dbReference type="ARBA" id="ARBA00023049"/>
    </source>
</evidence>
<evidence type="ECO:0000256" key="13">
    <source>
        <dbReference type="ARBA" id="ARBA00070755"/>
    </source>
</evidence>
<comment type="similarity">
    <text evidence="2 15">Belongs to the peptidase M3 family.</text>
</comment>
<dbReference type="SUPFAM" id="SSF55486">
    <property type="entry name" value="Metalloproteases ('zincins'), catalytic domain"/>
    <property type="match status" value="1"/>
</dbReference>
<dbReference type="GO" id="GO:0008241">
    <property type="term" value="F:peptidyl-dipeptidase activity"/>
    <property type="evidence" value="ECO:0007669"/>
    <property type="project" value="UniProtKB-EC"/>
</dbReference>
<dbReference type="Proteomes" id="UP000076830">
    <property type="component" value="Chromosome"/>
</dbReference>
<dbReference type="InterPro" id="IPR024079">
    <property type="entry name" value="MetalloPept_cat_dom_sf"/>
</dbReference>
<keyword evidence="8 15" id="KW-0862">Zinc</keyword>
<keyword evidence="3" id="KW-0963">Cytoplasm</keyword>
<dbReference type="Gene3D" id="1.10.1370.10">
    <property type="entry name" value="Neurolysin, domain 3"/>
    <property type="match status" value="1"/>
</dbReference>